<comment type="similarity">
    <text evidence="1 6">Belongs to the copper transporter (Ctr) (TC 1.A.56) family. SLC31A subfamily.</text>
</comment>
<dbReference type="PANTHER" id="PTHR12483:SF24">
    <property type="entry name" value="COPPER TRANSPORTER 2-RELATED"/>
    <property type="match status" value="1"/>
</dbReference>
<name>A0A5B7BNW3_DAVIN</name>
<evidence type="ECO:0000256" key="2">
    <source>
        <dbReference type="ARBA" id="ARBA00022692"/>
    </source>
</evidence>
<gene>
    <name evidence="8" type="ORF">Din_039237</name>
</gene>
<evidence type="ECO:0000313" key="8">
    <source>
        <dbReference type="EMBL" id="MPA69796.1"/>
    </source>
</evidence>
<keyword evidence="3 6" id="KW-0187">Copper transport</keyword>
<comment type="subcellular location">
    <subcellularLocation>
        <location evidence="6">Membrane</location>
        <topology evidence="6">Multi-pass membrane protein</topology>
    </subcellularLocation>
</comment>
<evidence type="ECO:0000256" key="3">
    <source>
        <dbReference type="ARBA" id="ARBA00022796"/>
    </source>
</evidence>
<dbReference type="InterPro" id="IPR007274">
    <property type="entry name" value="Cop_transporter"/>
</dbReference>
<keyword evidence="6" id="KW-0186">Copper</keyword>
<feature type="transmembrane region" description="Helical" evidence="6">
    <location>
        <begin position="57"/>
        <end position="77"/>
    </location>
</feature>
<accession>A0A5B7BNW3</accession>
<dbReference type="Pfam" id="PF04145">
    <property type="entry name" value="Ctr"/>
    <property type="match status" value="2"/>
</dbReference>
<evidence type="ECO:0000256" key="6">
    <source>
        <dbReference type="RuleBase" id="RU367022"/>
    </source>
</evidence>
<keyword evidence="5 6" id="KW-0472">Membrane</keyword>
<keyword evidence="2 6" id="KW-0812">Transmembrane</keyword>
<dbReference type="GO" id="GO:0005886">
    <property type="term" value="C:plasma membrane"/>
    <property type="evidence" value="ECO:0007669"/>
    <property type="project" value="TreeGrafter"/>
</dbReference>
<feature type="region of interest" description="Disordered" evidence="7">
    <location>
        <begin position="1"/>
        <end position="20"/>
    </location>
</feature>
<proteinExistence type="inferred from homology"/>
<sequence length="162" mass="17614">MNDGHMHGMEGMSPPTNGTGGMSNMHPHHHMMMMHMTFFWGKNAEILFSGWPGTRSGMYVLALIFVFALAVLVEWLSHCNLIKNGSNHVAAGLIQTVMYAVRIGLAYMVMLAVMSFNAGVFLVAIAGHTLGFLFFGSRVFKTPPPPPLISSGKTSDLPPMSC</sequence>
<keyword evidence="6" id="KW-0406">Ion transport</keyword>
<organism evidence="8">
    <name type="scientific">Davidia involucrata</name>
    <name type="common">Dove tree</name>
    <dbReference type="NCBI Taxonomy" id="16924"/>
    <lineage>
        <taxon>Eukaryota</taxon>
        <taxon>Viridiplantae</taxon>
        <taxon>Streptophyta</taxon>
        <taxon>Embryophyta</taxon>
        <taxon>Tracheophyta</taxon>
        <taxon>Spermatophyta</taxon>
        <taxon>Magnoliopsida</taxon>
        <taxon>eudicotyledons</taxon>
        <taxon>Gunneridae</taxon>
        <taxon>Pentapetalae</taxon>
        <taxon>asterids</taxon>
        <taxon>Cornales</taxon>
        <taxon>Nyssaceae</taxon>
        <taxon>Davidia</taxon>
    </lineage>
</organism>
<reference evidence="8" key="1">
    <citation type="submission" date="2019-08" db="EMBL/GenBank/DDBJ databases">
        <title>Reference gene set and small RNA set construction with multiple tissues from Davidia involucrata Baill.</title>
        <authorList>
            <person name="Yang H."/>
            <person name="Zhou C."/>
            <person name="Li G."/>
            <person name="Wang J."/>
            <person name="Gao P."/>
            <person name="Wang M."/>
            <person name="Wang R."/>
            <person name="Zhao Y."/>
        </authorList>
    </citation>
    <scope>NUCLEOTIDE SEQUENCE</scope>
    <source>
        <tissue evidence="8">Mixed with DoveR01_LX</tissue>
    </source>
</reference>
<evidence type="ECO:0000256" key="5">
    <source>
        <dbReference type="ARBA" id="ARBA00023136"/>
    </source>
</evidence>
<keyword evidence="6" id="KW-0813">Transport</keyword>
<evidence type="ECO:0000256" key="1">
    <source>
        <dbReference type="ARBA" id="ARBA00006921"/>
    </source>
</evidence>
<dbReference type="EMBL" id="GHES01039237">
    <property type="protein sequence ID" value="MPA69796.1"/>
    <property type="molecule type" value="Transcribed_RNA"/>
</dbReference>
<dbReference type="PANTHER" id="PTHR12483">
    <property type="entry name" value="SOLUTE CARRIER FAMILY 31 COPPER TRANSPORTERS"/>
    <property type="match status" value="1"/>
</dbReference>
<dbReference type="GO" id="GO:0005375">
    <property type="term" value="F:copper ion transmembrane transporter activity"/>
    <property type="evidence" value="ECO:0007669"/>
    <property type="project" value="UniProtKB-UniRule"/>
</dbReference>
<evidence type="ECO:0000256" key="7">
    <source>
        <dbReference type="SAM" id="MobiDB-lite"/>
    </source>
</evidence>
<keyword evidence="4 6" id="KW-1133">Transmembrane helix</keyword>
<evidence type="ECO:0000256" key="4">
    <source>
        <dbReference type="ARBA" id="ARBA00022989"/>
    </source>
</evidence>
<protein>
    <recommendedName>
        <fullName evidence="6">Copper transport protein</fullName>
    </recommendedName>
</protein>
<dbReference type="AlphaFoldDB" id="A0A5B7BNW3"/>